<feature type="chain" id="PRO_5013622118" description="Seryl-tRNA synthetase" evidence="2">
    <location>
        <begin position="24"/>
        <end position="104"/>
    </location>
</feature>
<reference evidence="3 4" key="1">
    <citation type="submission" date="2017-10" db="EMBL/GenBank/DDBJ databases">
        <title>Whole genome of Pedobacter ginsengisoli T01R-27 isolated from tomato rhizosphere.</title>
        <authorList>
            <person name="Weon H.-Y."/>
            <person name="Lee S.A."/>
            <person name="Sang M.K."/>
            <person name="Song J."/>
        </authorList>
    </citation>
    <scope>NUCLEOTIDE SEQUENCE [LARGE SCALE GENOMIC DNA]</scope>
    <source>
        <strain evidence="3 4">T01R-27</strain>
    </source>
</reference>
<keyword evidence="1" id="KW-1133">Transmembrane helix</keyword>
<keyword evidence="1" id="KW-0472">Membrane</keyword>
<dbReference type="RefSeq" id="WP_099440583.1">
    <property type="nucleotide sequence ID" value="NZ_CP024091.1"/>
</dbReference>
<sequence length="104" mass="11566">MKRLIYSLVLVFTLAISANTVSAAGKTDKIKTEMTAEQQIQLKQITDRVQEIRAMDKSQLTKTEKKELRKELRGLKKQANALGGGIYLSVGAIIIIILLLILIL</sequence>
<evidence type="ECO:0000313" key="3">
    <source>
        <dbReference type="EMBL" id="ATP58689.1"/>
    </source>
</evidence>
<name>A0A2D1UAT1_9SPHI</name>
<feature type="transmembrane region" description="Helical" evidence="1">
    <location>
        <begin position="81"/>
        <end position="103"/>
    </location>
</feature>
<organism evidence="3 4">
    <name type="scientific">Pedobacter ginsengisoli</name>
    <dbReference type="NCBI Taxonomy" id="363852"/>
    <lineage>
        <taxon>Bacteria</taxon>
        <taxon>Pseudomonadati</taxon>
        <taxon>Bacteroidota</taxon>
        <taxon>Sphingobacteriia</taxon>
        <taxon>Sphingobacteriales</taxon>
        <taxon>Sphingobacteriaceae</taxon>
        <taxon>Pedobacter</taxon>
    </lineage>
</organism>
<dbReference type="EMBL" id="CP024091">
    <property type="protein sequence ID" value="ATP58689.1"/>
    <property type="molecule type" value="Genomic_DNA"/>
</dbReference>
<protein>
    <recommendedName>
        <fullName evidence="5">Seryl-tRNA synthetase</fullName>
    </recommendedName>
</protein>
<proteinExistence type="predicted"/>
<evidence type="ECO:0000256" key="2">
    <source>
        <dbReference type="SAM" id="SignalP"/>
    </source>
</evidence>
<dbReference type="OrthoDB" id="799395at2"/>
<accession>A0A2D1UAT1</accession>
<evidence type="ECO:0000256" key="1">
    <source>
        <dbReference type="SAM" id="Phobius"/>
    </source>
</evidence>
<evidence type="ECO:0008006" key="5">
    <source>
        <dbReference type="Google" id="ProtNLM"/>
    </source>
</evidence>
<feature type="signal peptide" evidence="2">
    <location>
        <begin position="1"/>
        <end position="23"/>
    </location>
</feature>
<dbReference type="AlphaFoldDB" id="A0A2D1UAT1"/>
<keyword evidence="2" id="KW-0732">Signal</keyword>
<dbReference type="Proteomes" id="UP000223749">
    <property type="component" value="Chromosome"/>
</dbReference>
<dbReference type="KEGG" id="pgs:CPT03_20590"/>
<keyword evidence="1" id="KW-0812">Transmembrane</keyword>
<gene>
    <name evidence="3" type="ORF">CPT03_20590</name>
</gene>
<keyword evidence="4" id="KW-1185">Reference proteome</keyword>
<evidence type="ECO:0000313" key="4">
    <source>
        <dbReference type="Proteomes" id="UP000223749"/>
    </source>
</evidence>